<name>A0A558HX09_9GAMM</name>
<keyword evidence="1" id="KW-0489">Methyltransferase</keyword>
<dbReference type="STRING" id="553385.GCA_000591415_00288"/>
<protein>
    <submittedName>
        <fullName evidence="1">Methyltransferase domain-containing protein</fullName>
    </submittedName>
</protein>
<evidence type="ECO:0000313" key="1">
    <source>
        <dbReference type="EMBL" id="TVU73628.1"/>
    </source>
</evidence>
<dbReference type="CDD" id="cd02440">
    <property type="entry name" value="AdoMet_MTases"/>
    <property type="match status" value="1"/>
</dbReference>
<dbReference type="EMBL" id="VNFH01000001">
    <property type="protein sequence ID" value="TVU73628.1"/>
    <property type="molecule type" value="Genomic_DNA"/>
</dbReference>
<comment type="caution">
    <text evidence="1">The sequence shown here is derived from an EMBL/GenBank/DDBJ whole genome shotgun (WGS) entry which is preliminary data.</text>
</comment>
<keyword evidence="1" id="KW-0808">Transferase</keyword>
<dbReference type="Pfam" id="PF13489">
    <property type="entry name" value="Methyltransf_23"/>
    <property type="match status" value="1"/>
</dbReference>
<sequence>MPDQSLPSSSRVRRATADRHFDGLADKFERGFYSTERGQVRLELTRRLLEERFANLPASEVLEIGAGLGQTALWWLTHGHQLTLVEPSGEMRERAQQRLAESAEQGVLTESALARLAWSGEDLQGFSGRAKRQWPVVVCHAVLEWLVAPQQGFALLAGLLAPGGVMSLSVFNRDALAFSNVTKGNFDKTLEDRLAGWGTGKRLTPISPLRDAEIRQWASDAGLEVRELTGLRVFHDYLRSREPLSNTDMQKLLELECRHWRTVPFVYLGRYLHYELVRPA</sequence>
<dbReference type="Proteomes" id="UP000319941">
    <property type="component" value="Unassembled WGS sequence"/>
</dbReference>
<dbReference type="RefSeq" id="WP_024950699.1">
    <property type="nucleotide sequence ID" value="NZ_CAWOWR010000001.1"/>
</dbReference>
<proteinExistence type="predicted"/>
<organism evidence="1 2">
    <name type="scientific">Cobetia crustatorum</name>
    <dbReference type="NCBI Taxonomy" id="553385"/>
    <lineage>
        <taxon>Bacteria</taxon>
        <taxon>Pseudomonadati</taxon>
        <taxon>Pseudomonadota</taxon>
        <taxon>Gammaproteobacteria</taxon>
        <taxon>Oceanospirillales</taxon>
        <taxon>Halomonadaceae</taxon>
        <taxon>Cobetia</taxon>
    </lineage>
</organism>
<dbReference type="OrthoDB" id="4697647at2"/>
<dbReference type="Gene3D" id="3.40.50.150">
    <property type="entry name" value="Vaccinia Virus protein VP39"/>
    <property type="match status" value="1"/>
</dbReference>
<accession>A0A558HX09</accession>
<keyword evidence="2" id="KW-1185">Reference proteome</keyword>
<dbReference type="SUPFAM" id="SSF53335">
    <property type="entry name" value="S-adenosyl-L-methionine-dependent methyltransferases"/>
    <property type="match status" value="1"/>
</dbReference>
<dbReference type="InterPro" id="IPR029063">
    <property type="entry name" value="SAM-dependent_MTases_sf"/>
</dbReference>
<dbReference type="GO" id="GO:0032259">
    <property type="term" value="P:methylation"/>
    <property type="evidence" value="ECO:0007669"/>
    <property type="project" value="UniProtKB-KW"/>
</dbReference>
<dbReference type="PANTHER" id="PTHR43861">
    <property type="entry name" value="TRANS-ACONITATE 2-METHYLTRANSFERASE-RELATED"/>
    <property type="match status" value="1"/>
</dbReference>
<gene>
    <name evidence="1" type="ORF">FQP86_00645</name>
</gene>
<reference evidence="1 2" key="1">
    <citation type="submission" date="2019-07" db="EMBL/GenBank/DDBJ databases">
        <title>Diversity of Bacteria from Kongsfjorden, Arctic.</title>
        <authorList>
            <person name="Yu Y."/>
        </authorList>
    </citation>
    <scope>NUCLEOTIDE SEQUENCE [LARGE SCALE GENOMIC DNA]</scope>
    <source>
        <strain evidence="1 2">SM1923</strain>
    </source>
</reference>
<evidence type="ECO:0000313" key="2">
    <source>
        <dbReference type="Proteomes" id="UP000319941"/>
    </source>
</evidence>
<dbReference type="AlphaFoldDB" id="A0A558HX09"/>
<dbReference type="GO" id="GO:0008168">
    <property type="term" value="F:methyltransferase activity"/>
    <property type="evidence" value="ECO:0007669"/>
    <property type="project" value="UniProtKB-KW"/>
</dbReference>